<reference evidence="2 3" key="1">
    <citation type="journal article" date="2016" name="Nat. Commun.">
        <title>Thousands of microbial genomes shed light on interconnected biogeochemical processes in an aquifer system.</title>
        <authorList>
            <person name="Anantharaman K."/>
            <person name="Brown C.T."/>
            <person name="Hug L.A."/>
            <person name="Sharon I."/>
            <person name="Castelle C.J."/>
            <person name="Probst A.J."/>
            <person name="Thomas B.C."/>
            <person name="Singh A."/>
            <person name="Wilkins M.J."/>
            <person name="Karaoz U."/>
            <person name="Brodie E.L."/>
            <person name="Williams K.H."/>
            <person name="Hubbard S.S."/>
            <person name="Banfield J.F."/>
        </authorList>
    </citation>
    <scope>NUCLEOTIDE SEQUENCE [LARGE SCALE GENOMIC DNA]</scope>
</reference>
<comment type="caution">
    <text evidence="2">The sequence shown here is derived from an EMBL/GenBank/DDBJ whole genome shotgun (WGS) entry which is preliminary data.</text>
</comment>
<feature type="compositionally biased region" description="Polar residues" evidence="1">
    <location>
        <begin position="45"/>
        <end position="58"/>
    </location>
</feature>
<evidence type="ECO:0000256" key="1">
    <source>
        <dbReference type="SAM" id="MobiDB-lite"/>
    </source>
</evidence>
<name>A0A1G2NDZ2_9BACT</name>
<evidence type="ECO:0000313" key="2">
    <source>
        <dbReference type="EMBL" id="OHA34308.1"/>
    </source>
</evidence>
<evidence type="ECO:0000313" key="3">
    <source>
        <dbReference type="Proteomes" id="UP000177797"/>
    </source>
</evidence>
<sequence length="245" mass="27234">MKETIITTAVSAEFLRFHLKNLSPGMLQNPGNDPDFLDTVLRQRQQSQKRTDWSVQEESGTKLYRSESGTNGSPAKMGFPMQNMIACLVGAGRYVKSGKNQISTAKSTTLFEFLDFPEDFCVFKDTDKDGNIPFYSLLAKGNLDSGGKKVAVAITRPRIPHWETSFTVRLDTKRGIGRDTVVALVETAGRKIGLCDWNPIHRGRFGRFVISKMEILPVKDAKVEISVVEYDLSDAPADLRELAGV</sequence>
<protein>
    <submittedName>
        <fullName evidence="2">Uncharacterized protein</fullName>
    </submittedName>
</protein>
<gene>
    <name evidence="2" type="ORF">A2938_02120</name>
</gene>
<dbReference type="Proteomes" id="UP000177797">
    <property type="component" value="Unassembled WGS sequence"/>
</dbReference>
<accession>A0A1G2NDZ2</accession>
<feature type="region of interest" description="Disordered" evidence="1">
    <location>
        <begin position="45"/>
        <end position="76"/>
    </location>
</feature>
<dbReference type="EMBL" id="MHSA01000013">
    <property type="protein sequence ID" value="OHA34308.1"/>
    <property type="molecule type" value="Genomic_DNA"/>
</dbReference>
<dbReference type="AlphaFoldDB" id="A0A1G2NDZ2"/>
<organism evidence="2 3">
    <name type="scientific">Candidatus Taylorbacteria bacterium RIFCSPLOWO2_01_FULL_48_100</name>
    <dbReference type="NCBI Taxonomy" id="1802322"/>
    <lineage>
        <taxon>Bacteria</taxon>
        <taxon>Candidatus Tayloriibacteriota</taxon>
    </lineage>
</organism>
<proteinExistence type="predicted"/>